<dbReference type="Proteomes" id="UP000516105">
    <property type="component" value="Chromosome"/>
</dbReference>
<proteinExistence type="predicted"/>
<evidence type="ECO:0000259" key="1">
    <source>
        <dbReference type="Pfam" id="PF16242"/>
    </source>
</evidence>
<dbReference type="SUPFAM" id="SSF50475">
    <property type="entry name" value="FMN-binding split barrel"/>
    <property type="match status" value="1"/>
</dbReference>
<dbReference type="InterPro" id="IPR038725">
    <property type="entry name" value="YdaG_split_barrel_FMN-bd"/>
</dbReference>
<dbReference type="PANTHER" id="PTHR34818">
    <property type="entry name" value="PROTEIN BLI-3"/>
    <property type="match status" value="1"/>
</dbReference>
<reference evidence="2 3" key="1">
    <citation type="submission" date="2020-08" db="EMBL/GenBank/DDBJ databases">
        <title>Genome sequence of Sphingomonas sediminicola KACC 15039T.</title>
        <authorList>
            <person name="Hyun D.-W."/>
            <person name="Bae J.-W."/>
        </authorList>
    </citation>
    <scope>NUCLEOTIDE SEQUENCE [LARGE SCALE GENOMIC DNA]</scope>
    <source>
        <strain evidence="2 3">KACC 15039</strain>
    </source>
</reference>
<dbReference type="PANTHER" id="PTHR34818:SF1">
    <property type="entry name" value="PROTEIN BLI-3"/>
    <property type="match status" value="1"/>
</dbReference>
<name>A0ABX6TA64_9SPHN</name>
<accession>A0ABX6TA64</accession>
<evidence type="ECO:0000313" key="3">
    <source>
        <dbReference type="Proteomes" id="UP000516105"/>
    </source>
</evidence>
<keyword evidence="3" id="KW-1185">Reference proteome</keyword>
<feature type="domain" description="General stress protein FMN-binding split barrel" evidence="1">
    <location>
        <begin position="8"/>
        <end position="138"/>
    </location>
</feature>
<dbReference type="EMBL" id="CP060782">
    <property type="protein sequence ID" value="QNP46742.1"/>
    <property type="molecule type" value="Genomic_DNA"/>
</dbReference>
<sequence>MADLSLTDISEKMRDIDFAVLSTRTDGGAVAGRPMSNNRQVDYDGDSFFFTCEDSRTVSDIRRDPNVGLTYQAKSGMLGMKPFFITVEGRAELIQDKAEFAEHWTKDLDAWFKQGIDTRGLTLIKVVAERLHYWDGYDSGEIALKERATA</sequence>
<protein>
    <submittedName>
        <fullName evidence="2">Pyridoxamine 5'-phosphate oxidase family protein</fullName>
    </submittedName>
</protein>
<dbReference type="Pfam" id="PF16242">
    <property type="entry name" value="Pyrid_ox_like"/>
    <property type="match status" value="1"/>
</dbReference>
<organism evidence="2 3">
    <name type="scientific">Sphingomonas sediminicola</name>
    <dbReference type="NCBI Taxonomy" id="386874"/>
    <lineage>
        <taxon>Bacteria</taxon>
        <taxon>Pseudomonadati</taxon>
        <taxon>Pseudomonadota</taxon>
        <taxon>Alphaproteobacteria</taxon>
        <taxon>Sphingomonadales</taxon>
        <taxon>Sphingomonadaceae</taxon>
        <taxon>Sphingomonas</taxon>
    </lineage>
</organism>
<dbReference type="RefSeq" id="WP_187709695.1">
    <property type="nucleotide sequence ID" value="NZ_CP060782.1"/>
</dbReference>
<dbReference type="InterPro" id="IPR052917">
    <property type="entry name" value="Stress-Dev_Protein"/>
</dbReference>
<dbReference type="InterPro" id="IPR012349">
    <property type="entry name" value="Split_barrel_FMN-bd"/>
</dbReference>
<evidence type="ECO:0000313" key="2">
    <source>
        <dbReference type="EMBL" id="QNP46742.1"/>
    </source>
</evidence>
<gene>
    <name evidence="2" type="ORF">H9L14_06690</name>
</gene>
<dbReference type="Gene3D" id="2.30.110.10">
    <property type="entry name" value="Electron Transport, Fmn-binding Protein, Chain A"/>
    <property type="match status" value="1"/>
</dbReference>